<dbReference type="Gene3D" id="2.50.20.10">
    <property type="entry name" value="Lipoprotein localisation LolA/LolB/LppX"/>
    <property type="match status" value="1"/>
</dbReference>
<evidence type="ECO:0000256" key="1">
    <source>
        <dbReference type="SAM" id="MobiDB-lite"/>
    </source>
</evidence>
<keyword evidence="2" id="KW-0732">Signal</keyword>
<proteinExistence type="predicted"/>
<dbReference type="Proteomes" id="UP001597362">
    <property type="component" value="Unassembled WGS sequence"/>
</dbReference>
<protein>
    <submittedName>
        <fullName evidence="3">Outer membrane lipoprotein carrier protein LolA</fullName>
    </submittedName>
</protein>
<feature type="compositionally biased region" description="Basic and acidic residues" evidence="1">
    <location>
        <begin position="264"/>
        <end position="282"/>
    </location>
</feature>
<dbReference type="EMBL" id="JBHUHO010000024">
    <property type="protein sequence ID" value="MFD2115667.1"/>
    <property type="molecule type" value="Genomic_DNA"/>
</dbReference>
<keyword evidence="4" id="KW-1185">Reference proteome</keyword>
<dbReference type="InterPro" id="IPR029046">
    <property type="entry name" value="LolA/LolB/LppX"/>
</dbReference>
<dbReference type="PANTHER" id="PTHR37507:SF2">
    <property type="entry name" value="SPORULATION PROTEIN YDCC"/>
    <property type="match status" value="1"/>
</dbReference>
<evidence type="ECO:0000313" key="3">
    <source>
        <dbReference type="EMBL" id="MFD2115667.1"/>
    </source>
</evidence>
<feature type="compositionally biased region" description="Polar residues" evidence="1">
    <location>
        <begin position="217"/>
        <end position="236"/>
    </location>
</feature>
<feature type="chain" id="PRO_5046008412" evidence="2">
    <location>
        <begin position="20"/>
        <end position="417"/>
    </location>
</feature>
<dbReference type="SUPFAM" id="SSF89392">
    <property type="entry name" value="Prokaryotic lipoproteins and lipoprotein localization factors"/>
    <property type="match status" value="1"/>
</dbReference>
<organism evidence="3 4">
    <name type="scientific">Paenibacillus yanchengensis</name>
    <dbReference type="NCBI Taxonomy" id="2035833"/>
    <lineage>
        <taxon>Bacteria</taxon>
        <taxon>Bacillati</taxon>
        <taxon>Bacillota</taxon>
        <taxon>Bacilli</taxon>
        <taxon>Bacillales</taxon>
        <taxon>Paenibacillaceae</taxon>
        <taxon>Paenibacillus</taxon>
    </lineage>
</organism>
<reference evidence="4" key="1">
    <citation type="journal article" date="2019" name="Int. J. Syst. Evol. Microbiol.">
        <title>The Global Catalogue of Microorganisms (GCM) 10K type strain sequencing project: providing services to taxonomists for standard genome sequencing and annotation.</title>
        <authorList>
            <consortium name="The Broad Institute Genomics Platform"/>
            <consortium name="The Broad Institute Genome Sequencing Center for Infectious Disease"/>
            <person name="Wu L."/>
            <person name="Ma J."/>
        </authorList>
    </citation>
    <scope>NUCLEOTIDE SEQUENCE [LARGE SCALE GENOMIC DNA]</scope>
    <source>
        <strain evidence="4">GH52</strain>
    </source>
</reference>
<dbReference type="PANTHER" id="PTHR37507">
    <property type="entry name" value="SPORULATION PROTEIN YDCC"/>
    <property type="match status" value="1"/>
</dbReference>
<dbReference type="RefSeq" id="WP_377771057.1">
    <property type="nucleotide sequence ID" value="NZ_JBHUHO010000024.1"/>
</dbReference>
<feature type="signal peptide" evidence="2">
    <location>
        <begin position="1"/>
        <end position="19"/>
    </location>
</feature>
<sequence length="417" mass="46715">MRRMTWTAAIVLSIVLLLAACGKKDAESVVKDLDKLMNTMESYQGSGTMTLHSGEQPQTYDVEVTYQQPHNYRIKLTNEQKNVTQIILKNDDGVFVLTPKLNKVFRFQSDWPQNQGQVYLYQTLLQSIVVDGSRQFETSDKEYVFDVMANYNNGTFSRQKIWLNKDDYRPLQVEVSDTNAKVMVDVKFTAFEFDAKLDPAMFDTDANMKEGPVTGSADPTTATPEMTDQQAEEANNQATESAAEQTEEQQTEQTKEEATEETTEQVKEEEAEQSDDKSRDAEQSSEEPSAMETPEQSDDQIVAGQFVAMGPSYMPGDVVMGETVDIVFGGNPGMMTRYEGSYNYTLIQTQPKDVAASLVPGIIHDLGFTIAEMTVGEDSLKTLTWTYEGQQFRLTSADLPDTEMTKIAQSVQGKMEK</sequence>
<feature type="region of interest" description="Disordered" evidence="1">
    <location>
        <begin position="206"/>
        <end position="298"/>
    </location>
</feature>
<evidence type="ECO:0000313" key="4">
    <source>
        <dbReference type="Proteomes" id="UP001597362"/>
    </source>
</evidence>
<keyword evidence="3" id="KW-0449">Lipoprotein</keyword>
<comment type="caution">
    <text evidence="3">The sequence shown here is derived from an EMBL/GenBank/DDBJ whole genome shotgun (WGS) entry which is preliminary data.</text>
</comment>
<name>A0ABW4YJC6_9BACL</name>
<gene>
    <name evidence="3" type="ORF">ACFSJH_08000</name>
</gene>
<dbReference type="PROSITE" id="PS51257">
    <property type="entry name" value="PROKAR_LIPOPROTEIN"/>
    <property type="match status" value="1"/>
</dbReference>
<evidence type="ECO:0000256" key="2">
    <source>
        <dbReference type="SAM" id="SignalP"/>
    </source>
</evidence>
<dbReference type="InterPro" id="IPR052944">
    <property type="entry name" value="Sporulation_related"/>
</dbReference>
<accession>A0ABW4YJC6</accession>